<dbReference type="OrthoDB" id="4271329at2"/>
<evidence type="ECO:0000313" key="2">
    <source>
        <dbReference type="Proteomes" id="UP000279994"/>
    </source>
</evidence>
<accession>A0A3N0GZ82</accession>
<name>A0A3N0GZ82_9ACTN</name>
<dbReference type="EMBL" id="RJSF01000002">
    <property type="protein sequence ID" value="RNM17774.1"/>
    <property type="molecule type" value="Genomic_DNA"/>
</dbReference>
<evidence type="ECO:0000313" key="1">
    <source>
        <dbReference type="EMBL" id="RNM17774.1"/>
    </source>
</evidence>
<proteinExistence type="predicted"/>
<dbReference type="Proteomes" id="UP000279994">
    <property type="component" value="Unassembled WGS sequence"/>
</dbReference>
<reference evidence="1 2" key="1">
    <citation type="submission" date="2018-11" db="EMBL/GenBank/DDBJ databases">
        <authorList>
            <person name="Li F."/>
        </authorList>
    </citation>
    <scope>NUCLEOTIDE SEQUENCE [LARGE SCALE GENOMIC DNA]</scope>
    <source>
        <strain evidence="1 2">Gsoil 818</strain>
    </source>
</reference>
<keyword evidence="2" id="KW-1185">Reference proteome</keyword>
<protein>
    <submittedName>
        <fullName evidence="1">Uncharacterized protein</fullName>
    </submittedName>
</protein>
<gene>
    <name evidence="1" type="ORF">EFL26_00375</name>
</gene>
<dbReference type="AlphaFoldDB" id="A0A3N0GZ82"/>
<comment type="caution">
    <text evidence="1">The sequence shown here is derived from an EMBL/GenBank/DDBJ whole genome shotgun (WGS) entry which is preliminary data.</text>
</comment>
<sequence length="97" mass="10545">MLGDRGDIVAILWAEHDPLVVPPAQDRNNKILWVGRVASEGSLQIKAHLIGSDRSVTRTVDGGPGPSIIDLPDAGCWSLDLTWGKQHDHLQLEYAPS</sequence>
<organism evidence="1 2">
    <name type="scientific">Nocardioides pocheonensis</name>
    <dbReference type="NCBI Taxonomy" id="661485"/>
    <lineage>
        <taxon>Bacteria</taxon>
        <taxon>Bacillati</taxon>
        <taxon>Actinomycetota</taxon>
        <taxon>Actinomycetes</taxon>
        <taxon>Propionibacteriales</taxon>
        <taxon>Nocardioidaceae</taxon>
        <taxon>Nocardioides</taxon>
    </lineage>
</organism>